<dbReference type="RefSeq" id="WP_067171314.1">
    <property type="nucleotide sequence ID" value="NZ_LFZK01000003.1"/>
</dbReference>
<dbReference type="InterPro" id="IPR010621">
    <property type="entry name" value="DUF1214"/>
</dbReference>
<dbReference type="EMBL" id="LFZK01000003">
    <property type="protein sequence ID" value="KYC28870.1"/>
    <property type="molecule type" value="Genomic_DNA"/>
</dbReference>
<feature type="domain" description="DUF1214" evidence="1">
    <location>
        <begin position="122"/>
        <end position="180"/>
    </location>
</feature>
<proteinExistence type="predicted"/>
<feature type="domain" description="DUF1214" evidence="1">
    <location>
        <begin position="287"/>
        <end position="370"/>
    </location>
</feature>
<organism evidence="2 3">
    <name type="scientific">Sterolibacterium denitrificans</name>
    <dbReference type="NCBI Taxonomy" id="157592"/>
    <lineage>
        <taxon>Bacteria</taxon>
        <taxon>Pseudomonadati</taxon>
        <taxon>Pseudomonadota</taxon>
        <taxon>Betaproteobacteria</taxon>
        <taxon>Nitrosomonadales</taxon>
        <taxon>Sterolibacteriaceae</taxon>
        <taxon>Sterolibacterium</taxon>
    </lineage>
</organism>
<accession>A0A656Z6V4</accession>
<comment type="caution">
    <text evidence="2">The sequence shown here is derived from an EMBL/GenBank/DDBJ whole genome shotgun (WGS) entry which is preliminary data.</text>
</comment>
<dbReference type="SUPFAM" id="SSF160935">
    <property type="entry name" value="VPA0735-like"/>
    <property type="match status" value="1"/>
</dbReference>
<reference evidence="2 3" key="1">
    <citation type="journal article" date="2016" name="ISME J.">
        <title>Integrated multi-omics analyses reveal the biochemical mechanisms and phylogenetic relevance of anaerobic androgen biodegradation in the environment.</title>
        <authorList>
            <person name="Yang F.C."/>
            <person name="Chen Y.L."/>
            <person name="Tang S.L."/>
            <person name="Yu C.P."/>
            <person name="Wang P.H."/>
            <person name="Ismail W."/>
            <person name="Wang C.H."/>
            <person name="Ding J.Y."/>
            <person name="Yang C.Y."/>
            <person name="Yang C.Y."/>
            <person name="Chiang Y.R."/>
        </authorList>
    </citation>
    <scope>NUCLEOTIDE SEQUENCE [LARGE SCALE GENOMIC DNA]</scope>
    <source>
        <strain evidence="2 3">DSM 13999</strain>
    </source>
</reference>
<gene>
    <name evidence="2" type="ORF">ACY05_04140</name>
</gene>
<name>A0A656Z6V4_9PROT</name>
<dbReference type="Proteomes" id="UP000243416">
    <property type="component" value="Unassembled WGS sequence"/>
</dbReference>
<evidence type="ECO:0000313" key="3">
    <source>
        <dbReference type="Proteomes" id="UP000243416"/>
    </source>
</evidence>
<dbReference type="Pfam" id="PF06742">
    <property type="entry name" value="DUF1214"/>
    <property type="match status" value="2"/>
</dbReference>
<dbReference type="Gene3D" id="2.60.120.1600">
    <property type="match status" value="1"/>
</dbReference>
<sequence length="406" mass="45316">MNDPALDSVLSGATWEAFCDTLKRAGQQILRPEAPDDAFNRAEGWRYLSRLIRIALEMHVEYADPRWPGFIQPSHETVKIGGDNPDNLYLSARIDGRYDYRVWGTRGSVSALGFSTKSGGYAANRDGRMECNGFIDAAQMNLDEDGNFELILSQQPPSGRPGKPGNWLPMRADTNQLLVRQTFLDRATEQPARIHIERLGGDAATAAPATPAALDPATLHENLQRAARFVENTARLFADWAQLFQTQEANTLPPRDQAMFQAAGGDPNIFYYHGYWRLAPDEALVIELERSPDCDFWNFQVDNYWMESLDYRYHRVHHNAHTARPNPDGSLTLIVAHRPCSGSGLGAAHPNWLETAGHDLGTMCFRLIGAREPMQRHHPQTRVVKLAELSARYAPADALNPAACSP</sequence>
<dbReference type="AlphaFoldDB" id="A0A656Z6V4"/>
<dbReference type="OrthoDB" id="4667238at2"/>
<evidence type="ECO:0000259" key="1">
    <source>
        <dbReference type="Pfam" id="PF06742"/>
    </source>
</evidence>
<protein>
    <recommendedName>
        <fullName evidence="1">DUF1214 domain-containing protein</fullName>
    </recommendedName>
</protein>
<evidence type="ECO:0000313" key="2">
    <source>
        <dbReference type="EMBL" id="KYC28870.1"/>
    </source>
</evidence>
<keyword evidence="3" id="KW-1185">Reference proteome</keyword>